<feature type="transmembrane region" description="Helical" evidence="1">
    <location>
        <begin position="90"/>
        <end position="106"/>
    </location>
</feature>
<accession>A0ABV1H898</accession>
<name>A0ABV1H898_9FIRM</name>
<evidence type="ECO:0008006" key="4">
    <source>
        <dbReference type="Google" id="ProtNLM"/>
    </source>
</evidence>
<proteinExistence type="predicted"/>
<dbReference type="Proteomes" id="UP001546774">
    <property type="component" value="Unassembled WGS sequence"/>
</dbReference>
<gene>
    <name evidence="2" type="ORF">WMO37_10905</name>
</gene>
<sequence length="195" mass="21801">MKIIVVLMAVVFMAGMAIWLFLFKNCYEMIQDIRSGTRKVPVIRKAVDKYDDCCKLEIAVNNTEVFVEKIIENEKICGLRMKAWQRIAGMVKYGIALLGIFSAVLFKGNTDEVYICAAVAAMCCVSLHFMDCMADVDGYLKDTVVELVDYLENSGAVRSEAGKVMAAKLKGKAASEFMKMNRRYDKICAAKGHFS</sequence>
<organism evidence="2 3">
    <name type="scientific">Lachnospira intestinalis</name>
    <dbReference type="NCBI Taxonomy" id="3133158"/>
    <lineage>
        <taxon>Bacteria</taxon>
        <taxon>Bacillati</taxon>
        <taxon>Bacillota</taxon>
        <taxon>Clostridia</taxon>
        <taxon>Lachnospirales</taxon>
        <taxon>Lachnospiraceae</taxon>
        <taxon>Lachnospira</taxon>
    </lineage>
</organism>
<keyword evidence="1" id="KW-0812">Transmembrane</keyword>
<evidence type="ECO:0000313" key="3">
    <source>
        <dbReference type="Proteomes" id="UP001546774"/>
    </source>
</evidence>
<reference evidence="2" key="1">
    <citation type="submission" date="2024-03" db="EMBL/GenBank/DDBJ databases">
        <title>Human intestinal bacterial collection.</title>
        <authorList>
            <person name="Pauvert C."/>
            <person name="Hitch T.C.A."/>
            <person name="Clavel T."/>
        </authorList>
    </citation>
    <scope>NUCLEOTIDE SEQUENCE [LARGE SCALE GENOMIC DNA]</scope>
    <source>
        <strain evidence="2">CLA-AA-H89B</strain>
    </source>
</reference>
<keyword evidence="3" id="KW-1185">Reference proteome</keyword>
<feature type="transmembrane region" description="Helical" evidence="1">
    <location>
        <begin position="112"/>
        <end position="130"/>
    </location>
</feature>
<keyword evidence="1" id="KW-1133">Transmembrane helix</keyword>
<comment type="caution">
    <text evidence="2">The sequence shown here is derived from an EMBL/GenBank/DDBJ whole genome shotgun (WGS) entry which is preliminary data.</text>
</comment>
<feature type="transmembrane region" description="Helical" evidence="1">
    <location>
        <begin position="6"/>
        <end position="23"/>
    </location>
</feature>
<dbReference type="EMBL" id="JBBMFS010000009">
    <property type="protein sequence ID" value="MEQ2555506.1"/>
    <property type="molecule type" value="Genomic_DNA"/>
</dbReference>
<evidence type="ECO:0000313" key="2">
    <source>
        <dbReference type="EMBL" id="MEQ2555506.1"/>
    </source>
</evidence>
<protein>
    <recommendedName>
        <fullName evidence="4">SLATT domain-containing protein</fullName>
    </recommendedName>
</protein>
<keyword evidence="1" id="KW-0472">Membrane</keyword>
<evidence type="ECO:0000256" key="1">
    <source>
        <dbReference type="SAM" id="Phobius"/>
    </source>
</evidence>